<dbReference type="SMART" id="SM01101">
    <property type="entry name" value="CRISPR_assoc"/>
    <property type="match status" value="1"/>
</dbReference>
<reference evidence="1" key="1">
    <citation type="submission" date="2024-02" db="EMBL/GenBank/DDBJ databases">
        <title>Tomenella chthoni gen. nov. sp. nov., a member of the family Jonesiaceae isolated from bat guano.</title>
        <authorList>
            <person name="Miller S.L."/>
            <person name="King J."/>
            <person name="Sankaranarayanan K."/>
            <person name="Lawson P.A."/>
        </authorList>
    </citation>
    <scope>NUCLEOTIDE SEQUENCE</scope>
    <source>
        <strain evidence="1">BS-20</strain>
    </source>
</reference>
<dbReference type="Pfam" id="PF08798">
    <property type="entry name" value="CRISPR_assoc"/>
    <property type="match status" value="1"/>
</dbReference>
<organism evidence="1">
    <name type="scientific">Jonesiaceae bacterium BS-20</name>
    <dbReference type="NCBI Taxonomy" id="3120821"/>
    <lineage>
        <taxon>Bacteria</taxon>
        <taxon>Bacillati</taxon>
        <taxon>Actinomycetota</taxon>
        <taxon>Actinomycetes</taxon>
        <taxon>Micrococcales</taxon>
        <taxon>Jonesiaceae</taxon>
    </lineage>
</organism>
<dbReference type="AlphaFoldDB" id="A0AAU7DWB8"/>
<accession>A0AAU7DWB8</accession>
<proteinExistence type="predicted"/>
<protein>
    <submittedName>
        <fullName evidence="1">Type I-E CRISPR-associated protein Cas6/Cse3/CasE</fullName>
    </submittedName>
</protein>
<dbReference type="NCBIfam" id="TIGR01907">
    <property type="entry name" value="casE_Cse3"/>
    <property type="match status" value="1"/>
</dbReference>
<dbReference type="EMBL" id="CP146203">
    <property type="protein sequence ID" value="XBH21561.1"/>
    <property type="molecule type" value="Genomic_DNA"/>
</dbReference>
<name>A0AAU7DWB8_9MICO</name>
<dbReference type="Gene3D" id="3.30.70.1200">
    <property type="entry name" value="Crispr-associated protein, domain 1"/>
    <property type="match status" value="1"/>
</dbReference>
<dbReference type="Gene3D" id="3.30.70.1210">
    <property type="entry name" value="Crispr-associated protein, domain 2"/>
    <property type="match status" value="1"/>
</dbReference>
<dbReference type="SUPFAM" id="SSF117987">
    <property type="entry name" value="CRISPR-associated protein"/>
    <property type="match status" value="2"/>
</dbReference>
<gene>
    <name evidence="1" type="primary">cas6e</name>
    <name evidence="1" type="ORF">V5R04_15350</name>
</gene>
<dbReference type="InterPro" id="IPR010179">
    <property type="entry name" value="CRISPR-assoc_prot_Cse3"/>
</dbReference>
<sequence>MFITQFTLNKSRRHSRFLMANPQALHAAVLASFPPDSLESAAADSTRILWRLDGSTTRDDLYIVSPARPDLTGLVEDAGWPTQETWRTRGYQSRLDSIRLGQQWRFRLVANPTVSKKSGPGEKSRRVAHVTIEQQQDWLLKRAGGHGFEIAALDEQNTSEEVKLPNLQLSNSRVRKFRRENMTVTLSTAQYDGVLQVTDPIALQRSLVNGIGPAKGYGCGLLTLAPLGG</sequence>
<evidence type="ECO:0000313" key="1">
    <source>
        <dbReference type="EMBL" id="XBH21561.1"/>
    </source>
</evidence>
<dbReference type="CDD" id="cd09727">
    <property type="entry name" value="Cas6_I-E"/>
    <property type="match status" value="1"/>
</dbReference>